<gene>
    <name evidence="1" type="ORF">CDAR_90861</name>
</gene>
<proteinExistence type="predicted"/>
<accession>A0AAV4QB59</accession>
<protein>
    <submittedName>
        <fullName evidence="1">Uncharacterized protein</fullName>
    </submittedName>
</protein>
<name>A0AAV4QB59_9ARAC</name>
<organism evidence="1 2">
    <name type="scientific">Caerostris darwini</name>
    <dbReference type="NCBI Taxonomy" id="1538125"/>
    <lineage>
        <taxon>Eukaryota</taxon>
        <taxon>Metazoa</taxon>
        <taxon>Ecdysozoa</taxon>
        <taxon>Arthropoda</taxon>
        <taxon>Chelicerata</taxon>
        <taxon>Arachnida</taxon>
        <taxon>Araneae</taxon>
        <taxon>Araneomorphae</taxon>
        <taxon>Entelegynae</taxon>
        <taxon>Araneoidea</taxon>
        <taxon>Araneidae</taxon>
        <taxon>Caerostris</taxon>
    </lineage>
</organism>
<keyword evidence="2" id="KW-1185">Reference proteome</keyword>
<sequence>MGEASVWGKKPNAVIAVLKRRIHARLLTHFLRSLQPTKRTQDILCLGCSLARCFLWLLNTLIFTHDVWFAVKQSMIAASEQMQRQIHFSCGKE</sequence>
<evidence type="ECO:0000313" key="1">
    <source>
        <dbReference type="EMBL" id="GIY05586.1"/>
    </source>
</evidence>
<comment type="caution">
    <text evidence="1">The sequence shown here is derived from an EMBL/GenBank/DDBJ whole genome shotgun (WGS) entry which is preliminary data.</text>
</comment>
<dbReference type="EMBL" id="BPLQ01004108">
    <property type="protein sequence ID" value="GIY05586.1"/>
    <property type="molecule type" value="Genomic_DNA"/>
</dbReference>
<dbReference type="AlphaFoldDB" id="A0AAV4QB59"/>
<evidence type="ECO:0000313" key="2">
    <source>
        <dbReference type="Proteomes" id="UP001054837"/>
    </source>
</evidence>
<dbReference type="Proteomes" id="UP001054837">
    <property type="component" value="Unassembled WGS sequence"/>
</dbReference>
<reference evidence="1 2" key="1">
    <citation type="submission" date="2021-06" db="EMBL/GenBank/DDBJ databases">
        <title>Caerostris darwini draft genome.</title>
        <authorList>
            <person name="Kono N."/>
            <person name="Arakawa K."/>
        </authorList>
    </citation>
    <scope>NUCLEOTIDE SEQUENCE [LARGE SCALE GENOMIC DNA]</scope>
</reference>